<sequence>MPSWRASVIWLAYAFKKQDNGSCYRQSRGGGGTVNASYYEGYGLLANRISSPLLLSGRNLFHAPQIAAIIEDIAAKLALRPTDRLLDIGCNVGLLLRPLASRVARSVGVDHAEVLKQFDHERTASSIELVAGQWPDVEVEGGFNCILAYSVVQCLQDKAAIDRFVASCLGRLLPGGRLLIGDIPNTSTWERFVQSTSGQAAVHKHELSRERERADTLEFQAREAVFRDNANLLYMTDADLLDLTARLRAQGFNTYVLPQPPGLPHYGSREDLLVVRPD</sequence>
<dbReference type="Gene3D" id="3.40.50.150">
    <property type="entry name" value="Vaccinia Virus protein VP39"/>
    <property type="match status" value="1"/>
</dbReference>
<keyword evidence="1" id="KW-0489">Methyltransferase</keyword>
<dbReference type="Pfam" id="PF13489">
    <property type="entry name" value="Methyltransf_23"/>
    <property type="match status" value="1"/>
</dbReference>
<dbReference type="KEGG" id="aare:D3093_34715"/>
<gene>
    <name evidence="1" type="ORF">D3093_34715</name>
</gene>
<dbReference type="InterPro" id="IPR050723">
    <property type="entry name" value="CFA/CMAS"/>
</dbReference>
<dbReference type="EMBL" id="CP032327">
    <property type="protein sequence ID" value="QCO00399.1"/>
    <property type="molecule type" value="Genomic_DNA"/>
</dbReference>
<organism evidence="1 2">
    <name type="scientific">Azospirillum argentinense</name>
    <dbReference type="NCBI Taxonomy" id="2970906"/>
    <lineage>
        <taxon>Bacteria</taxon>
        <taxon>Pseudomonadati</taxon>
        <taxon>Pseudomonadota</taxon>
        <taxon>Alphaproteobacteria</taxon>
        <taxon>Rhodospirillales</taxon>
        <taxon>Azospirillaceae</taxon>
        <taxon>Azospirillum</taxon>
    </lineage>
</organism>
<evidence type="ECO:0000313" key="2">
    <source>
        <dbReference type="Proteomes" id="UP000298595"/>
    </source>
</evidence>
<evidence type="ECO:0000313" key="1">
    <source>
        <dbReference type="EMBL" id="QCO00399.1"/>
    </source>
</evidence>
<dbReference type="SUPFAM" id="SSF53335">
    <property type="entry name" value="S-adenosyl-L-methionine-dependent methyltransferases"/>
    <property type="match status" value="1"/>
</dbReference>
<dbReference type="PANTHER" id="PTHR43667">
    <property type="entry name" value="CYCLOPROPANE-FATTY-ACYL-PHOSPHOLIPID SYNTHASE"/>
    <property type="match status" value="1"/>
</dbReference>
<dbReference type="AlphaFoldDB" id="A0A4D8PWY1"/>
<proteinExistence type="predicted"/>
<dbReference type="GO" id="GO:0008168">
    <property type="term" value="F:methyltransferase activity"/>
    <property type="evidence" value="ECO:0007669"/>
    <property type="project" value="UniProtKB-KW"/>
</dbReference>
<keyword evidence="1" id="KW-0808">Transferase</keyword>
<keyword evidence="1" id="KW-0614">Plasmid</keyword>
<dbReference type="GO" id="GO:0032259">
    <property type="term" value="P:methylation"/>
    <property type="evidence" value="ECO:0007669"/>
    <property type="project" value="UniProtKB-KW"/>
</dbReference>
<dbReference type="InterPro" id="IPR029063">
    <property type="entry name" value="SAM-dependent_MTases_sf"/>
</dbReference>
<dbReference type="Proteomes" id="UP000298595">
    <property type="component" value="Plasmid p6"/>
</dbReference>
<geneLocation type="plasmid" evidence="1 2">
    <name>p6</name>
</geneLocation>
<name>A0A4D8PWY1_9PROT</name>
<protein>
    <submittedName>
        <fullName evidence="1">Methyltransferase domain-containing protein</fullName>
    </submittedName>
</protein>
<dbReference type="PANTHER" id="PTHR43667:SF2">
    <property type="entry name" value="FATTY ACID C-METHYL TRANSFERASE"/>
    <property type="match status" value="1"/>
</dbReference>
<dbReference type="CDD" id="cd02440">
    <property type="entry name" value="AdoMet_MTases"/>
    <property type="match status" value="1"/>
</dbReference>
<accession>A0A4D8PWY1</accession>
<reference evidence="1 2" key="1">
    <citation type="submission" date="2018-09" db="EMBL/GenBank/DDBJ databases">
        <title>Whole genome based analysis of evolution and adaptive divergence in Indian and Brazilian strains of Azospirillum brasilense.</title>
        <authorList>
            <person name="Singh C."/>
            <person name="Tripathi A.K."/>
        </authorList>
    </citation>
    <scope>NUCLEOTIDE SEQUENCE [LARGE SCALE GENOMIC DNA]</scope>
    <source>
        <strain evidence="1 2">MTCC4035</strain>
        <plasmid evidence="1 2">p6</plasmid>
    </source>
</reference>